<keyword evidence="3" id="KW-1185">Reference proteome</keyword>
<sequence>MGSDDVRHLTLGEQMHVLRRLAKVFRSSVVLLRTLAALQLLLSFLYVCLLFGGHPLVYAAFDSHDYSGSAPLIEPTPLVLSTTGTLSMLLSAILLVIGGLCDLHTCRSVLHVDLSIIDGGDDAVHTAYRSPRRSPYDAESGEPCPRHQFVLGLISLLPATYWLYVLVSHRLYMAAKGVYMFGIRDNWWELLLVAWQPVIHIGIDRMSVSMISSKEEFIVLAHMKYD</sequence>
<evidence type="ECO:0000256" key="1">
    <source>
        <dbReference type="SAM" id="Phobius"/>
    </source>
</evidence>
<feature type="transmembrane region" description="Helical" evidence="1">
    <location>
        <begin position="30"/>
        <end position="58"/>
    </location>
</feature>
<reference evidence="3" key="1">
    <citation type="submission" date="2011-07" db="EMBL/GenBank/DDBJ databases">
        <title>Divergent evolution of antigenic variation in African trypanosomes.</title>
        <authorList>
            <person name="Jackson A.P."/>
            <person name="Berry A."/>
            <person name="Allison H.C."/>
            <person name="Burton P."/>
            <person name="Anderson J."/>
            <person name="Aslett M."/>
            <person name="Brown R."/>
            <person name="Corton N."/>
            <person name="Harris D."/>
            <person name="Hauser H."/>
            <person name="Gamble J."/>
            <person name="Gilderthorp R."/>
            <person name="McQuillan J."/>
            <person name="Quail M.A."/>
            <person name="Sanders M."/>
            <person name="Van Tonder A."/>
            <person name="Ginger M.L."/>
            <person name="Donelson J.E."/>
            <person name="Field M.C."/>
            <person name="Barry J.D."/>
            <person name="Berriman M."/>
            <person name="Hertz-Fowler C."/>
        </authorList>
    </citation>
    <scope>NUCLEOTIDE SEQUENCE [LARGE SCALE GENOMIC DNA]</scope>
    <source>
        <strain evidence="3">IL3000</strain>
    </source>
</reference>
<dbReference type="AlphaFoldDB" id="F9WC60"/>
<dbReference type="EMBL" id="CAEQ01001673">
    <property type="protein sequence ID" value="CCD14852.1"/>
    <property type="molecule type" value="Genomic_DNA"/>
</dbReference>
<gene>
    <name evidence="2" type="ORF">TCIL3000_0_54290</name>
</gene>
<comment type="caution">
    <text evidence="2">The sequence shown here is derived from an EMBL/GenBank/DDBJ whole genome shotgun (WGS) entry which is preliminary data.</text>
</comment>
<reference evidence="2 3" key="2">
    <citation type="journal article" date="2012" name="Proc. Natl. Acad. Sci. U.S.A.">
        <title>Antigenic diversity is generated by distinct evolutionary mechanisms in African trypanosome species.</title>
        <authorList>
            <person name="Jackson A.P."/>
            <person name="Berry A."/>
            <person name="Aslett M."/>
            <person name="Allison H.C."/>
            <person name="Burton P."/>
            <person name="Vavrova-Anderson J."/>
            <person name="Brown R."/>
            <person name="Browne H."/>
            <person name="Corton N."/>
            <person name="Hauser H."/>
            <person name="Gamble J."/>
            <person name="Gilderthorp R."/>
            <person name="Marcello L."/>
            <person name="McQuillan J."/>
            <person name="Otto T.D."/>
            <person name="Quail M.A."/>
            <person name="Sanders M.J."/>
            <person name="van Tonder A."/>
            <person name="Ginger M.L."/>
            <person name="Field M.C."/>
            <person name="Barry J.D."/>
            <person name="Hertz-Fowler C."/>
            <person name="Berriman M."/>
        </authorList>
    </citation>
    <scope>NUCLEOTIDE SEQUENCE [LARGE SCALE GENOMIC DNA]</scope>
    <source>
        <strain evidence="2 3">IL3000</strain>
    </source>
</reference>
<feature type="transmembrane region" description="Helical" evidence="1">
    <location>
        <begin position="78"/>
        <end position="101"/>
    </location>
</feature>
<keyword evidence="1" id="KW-0812">Transmembrane</keyword>
<accession>F9WC60</accession>
<name>F9WC60_TRYCI</name>
<feature type="transmembrane region" description="Helical" evidence="1">
    <location>
        <begin position="149"/>
        <end position="167"/>
    </location>
</feature>
<proteinExistence type="predicted"/>
<dbReference type="Proteomes" id="UP000000702">
    <property type="component" value="Unassembled WGS sequence"/>
</dbReference>
<evidence type="ECO:0000313" key="3">
    <source>
        <dbReference type="Proteomes" id="UP000000702"/>
    </source>
</evidence>
<organism evidence="2 3">
    <name type="scientific">Trypanosoma congolense (strain IL3000)</name>
    <dbReference type="NCBI Taxonomy" id="1068625"/>
    <lineage>
        <taxon>Eukaryota</taxon>
        <taxon>Discoba</taxon>
        <taxon>Euglenozoa</taxon>
        <taxon>Kinetoplastea</taxon>
        <taxon>Metakinetoplastina</taxon>
        <taxon>Trypanosomatida</taxon>
        <taxon>Trypanosomatidae</taxon>
        <taxon>Trypanosoma</taxon>
        <taxon>Nannomonas</taxon>
    </lineage>
</organism>
<dbReference type="VEuPathDB" id="TriTrypDB:TcIL3000_0_54290"/>
<protein>
    <submittedName>
        <fullName evidence="2">WGS project CAEQ00000000 data, annotated contig 2189</fullName>
    </submittedName>
</protein>
<keyword evidence="1" id="KW-0472">Membrane</keyword>
<evidence type="ECO:0000313" key="2">
    <source>
        <dbReference type="EMBL" id="CCD14852.1"/>
    </source>
</evidence>
<keyword evidence="1" id="KW-1133">Transmembrane helix</keyword>
<dbReference type="OMA" id="CNDSEPL"/>